<dbReference type="InterPro" id="IPR011249">
    <property type="entry name" value="Metalloenz_LuxS/M16"/>
</dbReference>
<name>A0A347TLQ6_9BACT</name>
<dbReference type="Pfam" id="PF00675">
    <property type="entry name" value="Peptidase_M16"/>
    <property type="match status" value="1"/>
</dbReference>
<dbReference type="Gene3D" id="3.30.830.10">
    <property type="entry name" value="Metalloenzyme, LuxS/M16 peptidase-like"/>
    <property type="match status" value="2"/>
</dbReference>
<dbReference type="SUPFAM" id="SSF63411">
    <property type="entry name" value="LuxS/MPP-like metallohydrolase"/>
    <property type="match status" value="2"/>
</dbReference>
<evidence type="ECO:0000259" key="5">
    <source>
        <dbReference type="Pfam" id="PF05193"/>
    </source>
</evidence>
<proteinExistence type="inferred from homology"/>
<dbReference type="Proteomes" id="UP000264693">
    <property type="component" value="Chromosome"/>
</dbReference>
<dbReference type="InterPro" id="IPR050361">
    <property type="entry name" value="MPP/UQCRC_Complex"/>
</dbReference>
<dbReference type="Pfam" id="PF05193">
    <property type="entry name" value="Peptidase_M16_C"/>
    <property type="match status" value="1"/>
</dbReference>
<dbReference type="KEGG" id="amar:AMRN_1807"/>
<dbReference type="InterPro" id="IPR001431">
    <property type="entry name" value="Pept_M16_Zn_BS"/>
</dbReference>
<dbReference type="EC" id="3.4.24.-" evidence="6"/>
<dbReference type="InterPro" id="IPR007863">
    <property type="entry name" value="Peptidase_M16_C"/>
</dbReference>
<dbReference type="PROSITE" id="PS00143">
    <property type="entry name" value="INSULINASE"/>
    <property type="match status" value="1"/>
</dbReference>
<organism evidence="6 7">
    <name type="scientific">Malaciobacter marinus</name>
    <dbReference type="NCBI Taxonomy" id="505249"/>
    <lineage>
        <taxon>Bacteria</taxon>
        <taxon>Pseudomonadati</taxon>
        <taxon>Campylobacterota</taxon>
        <taxon>Epsilonproteobacteria</taxon>
        <taxon>Campylobacterales</taxon>
        <taxon>Arcobacteraceae</taxon>
        <taxon>Malaciobacter</taxon>
    </lineage>
</organism>
<dbReference type="PANTHER" id="PTHR11851:SF49">
    <property type="entry name" value="MITOCHONDRIAL-PROCESSING PEPTIDASE SUBUNIT ALPHA"/>
    <property type="match status" value="1"/>
</dbReference>
<sequence>MKLKNVIKRTNSSILYLLFFTIFMGELMSSNSLPKYYTKSLENGLQIVAIPMDNGSNVVSTDIFYKVGSKDEKMGKSGIAHMLEHLNFKSTKNLKSGEFDEIVKGFGGVNNASTSFDYTHYYIKSSSKNMAKSLELFAELMENLTLKDEEFQPERDVVAEERRWRTDNNPMGYMQFRLFNNAYIYHPYHWTPIGFMNDIKNWDIKDIKNFHSTFYQPKNAIVVVAGDINKDEVFEQTKKYFNNIKNDKEIVRQSYTVEPKQDGAKRLIVKKDSQVEMLAMAYHIPSFEHKDQVALSALSELLSSGKSSILHKVLVNEKKLVNSIYAYNIELKDPGLFLFFAVCNQDVKTKTVEKEILKIIKDIKKGNISKKDIEKIKINTKADFIFSLENSSSVASLLGSYFVRDNIKPLFEYEEDIEKLKKSDIIEVAKKYLIKDNSTTVILKKGEKDEKKEL</sequence>
<dbReference type="EMBL" id="CP032101">
    <property type="protein sequence ID" value="AXX87534.1"/>
    <property type="molecule type" value="Genomic_DNA"/>
</dbReference>
<comment type="similarity">
    <text evidence="2 3">Belongs to the peptidase M16 family.</text>
</comment>
<dbReference type="GO" id="GO:0004222">
    <property type="term" value="F:metalloendopeptidase activity"/>
    <property type="evidence" value="ECO:0007669"/>
    <property type="project" value="InterPro"/>
</dbReference>
<evidence type="ECO:0000313" key="6">
    <source>
        <dbReference type="EMBL" id="AXX87534.1"/>
    </source>
</evidence>
<dbReference type="GO" id="GO:0006508">
    <property type="term" value="P:proteolysis"/>
    <property type="evidence" value="ECO:0007669"/>
    <property type="project" value="InterPro"/>
</dbReference>
<evidence type="ECO:0000256" key="3">
    <source>
        <dbReference type="RuleBase" id="RU004447"/>
    </source>
</evidence>
<feature type="domain" description="Peptidase M16 C-terminal" evidence="5">
    <location>
        <begin position="202"/>
        <end position="378"/>
    </location>
</feature>
<reference evidence="6 7" key="1">
    <citation type="submission" date="2018-08" db="EMBL/GenBank/DDBJ databases">
        <title>Complete genome of the Arcobacter marinus type strain JCM 15502.</title>
        <authorList>
            <person name="Miller W.G."/>
            <person name="Yee E."/>
            <person name="Huynh S."/>
            <person name="Parker C.T."/>
        </authorList>
    </citation>
    <scope>NUCLEOTIDE SEQUENCE [LARGE SCALE GENOMIC DNA]</scope>
    <source>
        <strain evidence="6 7">JCM 15502</strain>
    </source>
</reference>
<dbReference type="InterPro" id="IPR011765">
    <property type="entry name" value="Pept_M16_N"/>
</dbReference>
<evidence type="ECO:0000256" key="2">
    <source>
        <dbReference type="ARBA" id="ARBA00007261"/>
    </source>
</evidence>
<dbReference type="AlphaFoldDB" id="A0A347TLQ6"/>
<gene>
    <name evidence="6" type="primary">pqqL</name>
    <name evidence="6" type="ORF">AMRN_1807</name>
</gene>
<feature type="domain" description="Peptidase M16 N-terminal" evidence="4">
    <location>
        <begin position="48"/>
        <end position="163"/>
    </location>
</feature>
<comment type="cofactor">
    <cofactor evidence="1">
        <name>Zn(2+)</name>
        <dbReference type="ChEBI" id="CHEBI:29105"/>
    </cofactor>
</comment>
<dbReference type="GO" id="GO:0046872">
    <property type="term" value="F:metal ion binding"/>
    <property type="evidence" value="ECO:0007669"/>
    <property type="project" value="InterPro"/>
</dbReference>
<accession>A0A347TLQ6</accession>
<evidence type="ECO:0000259" key="4">
    <source>
        <dbReference type="Pfam" id="PF00675"/>
    </source>
</evidence>
<protein>
    <submittedName>
        <fullName evidence="6">Zinc-dependent peptidase, M16 family</fullName>
        <ecNumber evidence="6">3.4.24.-</ecNumber>
    </submittedName>
</protein>
<dbReference type="PANTHER" id="PTHR11851">
    <property type="entry name" value="METALLOPROTEASE"/>
    <property type="match status" value="1"/>
</dbReference>
<evidence type="ECO:0000256" key="1">
    <source>
        <dbReference type="ARBA" id="ARBA00001947"/>
    </source>
</evidence>
<keyword evidence="6" id="KW-0378">Hydrolase</keyword>
<evidence type="ECO:0000313" key="7">
    <source>
        <dbReference type="Proteomes" id="UP000264693"/>
    </source>
</evidence>